<dbReference type="InterPro" id="IPR006311">
    <property type="entry name" value="TAT_signal"/>
</dbReference>
<sequence length="337" mass="35071">MTSSPLVGRRALLAAATLPAALAANPAAQAQAQGHAQAHAWPQRPVRLIIPFPPGGPTDIVARVLAERIGREIGQAVVAENRPGANGNIGNDAVAKAEPDGYTVLYNTSSIALSPALYAQLPYDALRDLRPVALTATIPLVLAVNAELPVQDVAGFVAHLRARPGQLTYGSAGNGNVTHLAAFMLLRAQGLEAVHVPYRGSAPALLDAAAGRVQFLTDTVNSALPLIRDGRLRALAVTSPRRIAPLPDVPALAETLMPGFEVGAWQGMMLPARTPEAIVARLNGAVLAALADADVRARLAGQGTEPLGGTPESYGAYLRSETARWGRVIAESGVRLD</sequence>
<dbReference type="AlphaFoldDB" id="A0A2U1V451"/>
<dbReference type="SUPFAM" id="SSF53850">
    <property type="entry name" value="Periplasmic binding protein-like II"/>
    <property type="match status" value="1"/>
</dbReference>
<evidence type="ECO:0000256" key="2">
    <source>
        <dbReference type="SAM" id="SignalP"/>
    </source>
</evidence>
<keyword evidence="2" id="KW-0732">Signal</keyword>
<evidence type="ECO:0000313" key="3">
    <source>
        <dbReference type="EMBL" id="PWC28700.1"/>
    </source>
</evidence>
<dbReference type="EMBL" id="PDOA01000006">
    <property type="protein sequence ID" value="PWC28700.1"/>
    <property type="molecule type" value="Genomic_DNA"/>
</dbReference>
<evidence type="ECO:0000313" key="4">
    <source>
        <dbReference type="Proteomes" id="UP000245048"/>
    </source>
</evidence>
<accession>A0A2U1V451</accession>
<organism evidence="3 4">
    <name type="scientific">Teichococcus aestuarii</name>
    <dbReference type="NCBI Taxonomy" id="568898"/>
    <lineage>
        <taxon>Bacteria</taxon>
        <taxon>Pseudomonadati</taxon>
        <taxon>Pseudomonadota</taxon>
        <taxon>Alphaproteobacteria</taxon>
        <taxon>Acetobacterales</taxon>
        <taxon>Roseomonadaceae</taxon>
        <taxon>Roseomonas</taxon>
    </lineage>
</organism>
<comment type="similarity">
    <text evidence="1">Belongs to the UPF0065 (bug) family.</text>
</comment>
<reference evidence="4" key="1">
    <citation type="submission" date="2017-10" db="EMBL/GenBank/DDBJ databases">
        <authorList>
            <person name="Toshchakov S.V."/>
            <person name="Goeva M.A."/>
        </authorList>
    </citation>
    <scope>NUCLEOTIDE SEQUENCE [LARGE SCALE GENOMIC DNA]</scope>
    <source>
        <strain evidence="4">JR1/69-1-13</strain>
    </source>
</reference>
<comment type="caution">
    <text evidence="3">The sequence shown here is derived from an EMBL/GenBank/DDBJ whole genome shotgun (WGS) entry which is preliminary data.</text>
</comment>
<proteinExistence type="inferred from homology"/>
<name>A0A2U1V451_9PROT</name>
<dbReference type="PANTHER" id="PTHR42928">
    <property type="entry name" value="TRICARBOXYLATE-BINDING PROTEIN"/>
    <property type="match status" value="1"/>
</dbReference>
<dbReference type="OrthoDB" id="8443386at2"/>
<dbReference type="InterPro" id="IPR042100">
    <property type="entry name" value="Bug_dom1"/>
</dbReference>
<dbReference type="Pfam" id="PF03401">
    <property type="entry name" value="TctC"/>
    <property type="match status" value="1"/>
</dbReference>
<dbReference type="Gene3D" id="3.40.190.150">
    <property type="entry name" value="Bordetella uptake gene, domain 1"/>
    <property type="match status" value="1"/>
</dbReference>
<dbReference type="Gene3D" id="3.40.190.10">
    <property type="entry name" value="Periplasmic binding protein-like II"/>
    <property type="match status" value="1"/>
</dbReference>
<evidence type="ECO:0000256" key="1">
    <source>
        <dbReference type="ARBA" id="ARBA00006987"/>
    </source>
</evidence>
<feature type="signal peptide" evidence="2">
    <location>
        <begin position="1"/>
        <end position="23"/>
    </location>
</feature>
<dbReference type="Proteomes" id="UP000245048">
    <property type="component" value="Unassembled WGS sequence"/>
</dbReference>
<dbReference type="RefSeq" id="WP_109517095.1">
    <property type="nucleotide sequence ID" value="NZ_PDOA01000006.1"/>
</dbReference>
<protein>
    <submittedName>
        <fullName evidence="3">LacI family transcriptional regulator</fullName>
    </submittedName>
</protein>
<dbReference type="CDD" id="cd13578">
    <property type="entry name" value="PBP2_Bug27"/>
    <property type="match status" value="1"/>
</dbReference>
<gene>
    <name evidence="3" type="ORF">CR165_11290</name>
</gene>
<keyword evidence="4" id="KW-1185">Reference proteome</keyword>
<dbReference type="PROSITE" id="PS51318">
    <property type="entry name" value="TAT"/>
    <property type="match status" value="1"/>
</dbReference>
<dbReference type="InterPro" id="IPR005064">
    <property type="entry name" value="BUG"/>
</dbReference>
<dbReference type="PANTHER" id="PTHR42928:SF5">
    <property type="entry name" value="BLR1237 PROTEIN"/>
    <property type="match status" value="1"/>
</dbReference>
<dbReference type="PIRSF" id="PIRSF017082">
    <property type="entry name" value="YflP"/>
    <property type="match status" value="1"/>
</dbReference>
<feature type="chain" id="PRO_5015662289" evidence="2">
    <location>
        <begin position="24"/>
        <end position="337"/>
    </location>
</feature>